<sequence>MDVANAFNSISVETIVKALKFHEVPHYLQRLLDAYLREKEVVWDGGDGRFYRCSIGYGVSQGSILGPTLWNVGFYWLLRVPIPLRLNVCYDLCYVDYTFRARNFEEVARLAEAGTSITVNRIAMLAMRVS</sequence>
<dbReference type="AlphaFoldDB" id="A0AAU9U1S9"/>
<evidence type="ECO:0000313" key="2">
    <source>
        <dbReference type="Proteomes" id="UP001153954"/>
    </source>
</evidence>
<organism evidence="1 2">
    <name type="scientific">Euphydryas editha</name>
    <name type="common">Edith's checkerspot</name>
    <dbReference type="NCBI Taxonomy" id="104508"/>
    <lineage>
        <taxon>Eukaryota</taxon>
        <taxon>Metazoa</taxon>
        <taxon>Ecdysozoa</taxon>
        <taxon>Arthropoda</taxon>
        <taxon>Hexapoda</taxon>
        <taxon>Insecta</taxon>
        <taxon>Pterygota</taxon>
        <taxon>Neoptera</taxon>
        <taxon>Endopterygota</taxon>
        <taxon>Lepidoptera</taxon>
        <taxon>Glossata</taxon>
        <taxon>Ditrysia</taxon>
        <taxon>Papilionoidea</taxon>
        <taxon>Nymphalidae</taxon>
        <taxon>Nymphalinae</taxon>
        <taxon>Euphydryas</taxon>
    </lineage>
</organism>
<gene>
    <name evidence="1" type="ORF">EEDITHA_LOCUS7544</name>
</gene>
<dbReference type="EMBL" id="CAKOGL010000011">
    <property type="protein sequence ID" value="CAH2091704.1"/>
    <property type="molecule type" value="Genomic_DNA"/>
</dbReference>
<evidence type="ECO:0008006" key="3">
    <source>
        <dbReference type="Google" id="ProtNLM"/>
    </source>
</evidence>
<comment type="caution">
    <text evidence="1">The sequence shown here is derived from an EMBL/GenBank/DDBJ whole genome shotgun (WGS) entry which is preliminary data.</text>
</comment>
<proteinExistence type="predicted"/>
<protein>
    <recommendedName>
        <fullName evidence="3">Reverse transcriptase domain-containing protein</fullName>
    </recommendedName>
</protein>
<accession>A0AAU9U1S9</accession>
<keyword evidence="2" id="KW-1185">Reference proteome</keyword>
<reference evidence="1" key="1">
    <citation type="submission" date="2022-03" db="EMBL/GenBank/DDBJ databases">
        <authorList>
            <person name="Tunstrom K."/>
        </authorList>
    </citation>
    <scope>NUCLEOTIDE SEQUENCE</scope>
</reference>
<evidence type="ECO:0000313" key="1">
    <source>
        <dbReference type="EMBL" id="CAH2091704.1"/>
    </source>
</evidence>
<name>A0AAU9U1S9_EUPED</name>
<dbReference type="Proteomes" id="UP001153954">
    <property type="component" value="Unassembled WGS sequence"/>
</dbReference>